<proteinExistence type="predicted"/>
<dbReference type="EMBL" id="CAUYUJ010016608">
    <property type="protein sequence ID" value="CAK0867103.1"/>
    <property type="molecule type" value="Genomic_DNA"/>
</dbReference>
<gene>
    <name evidence="1" type="ORF">PCOR1329_LOCUS54112</name>
</gene>
<comment type="caution">
    <text evidence="1">The sequence shown here is derived from an EMBL/GenBank/DDBJ whole genome shotgun (WGS) entry which is preliminary data.</text>
</comment>
<dbReference type="Proteomes" id="UP001189429">
    <property type="component" value="Unassembled WGS sequence"/>
</dbReference>
<evidence type="ECO:0000313" key="2">
    <source>
        <dbReference type="Proteomes" id="UP001189429"/>
    </source>
</evidence>
<reference evidence="1" key="1">
    <citation type="submission" date="2023-10" db="EMBL/GenBank/DDBJ databases">
        <authorList>
            <person name="Chen Y."/>
            <person name="Shah S."/>
            <person name="Dougan E. K."/>
            <person name="Thang M."/>
            <person name="Chan C."/>
        </authorList>
    </citation>
    <scope>NUCLEOTIDE SEQUENCE [LARGE SCALE GENOMIC DNA]</scope>
</reference>
<protein>
    <submittedName>
        <fullName evidence="1">Uncharacterized protein</fullName>
    </submittedName>
</protein>
<keyword evidence="2" id="KW-1185">Reference proteome</keyword>
<name>A0ABN9V6X9_9DINO</name>
<sequence length="99" mass="10618">MLMDIGQLKLETDGISPSVGIRASEKGGQWLEMLVAGQGSRGSDVEGGGGGRQLHCQPRRVREGWGSATLPECARVGRTDQRRCCCCSLRWGKQSGSQV</sequence>
<accession>A0ABN9V6X9</accession>
<evidence type="ECO:0000313" key="1">
    <source>
        <dbReference type="EMBL" id="CAK0867103.1"/>
    </source>
</evidence>
<organism evidence="1 2">
    <name type="scientific">Prorocentrum cordatum</name>
    <dbReference type="NCBI Taxonomy" id="2364126"/>
    <lineage>
        <taxon>Eukaryota</taxon>
        <taxon>Sar</taxon>
        <taxon>Alveolata</taxon>
        <taxon>Dinophyceae</taxon>
        <taxon>Prorocentrales</taxon>
        <taxon>Prorocentraceae</taxon>
        <taxon>Prorocentrum</taxon>
    </lineage>
</organism>